<protein>
    <submittedName>
        <fullName evidence="1">Uncharacterized protein</fullName>
    </submittedName>
</protein>
<name>A0A833PAB8_ACIBZ</name>
<dbReference type="EMBL" id="WNDP01000191">
    <property type="protein sequence ID" value="KAF1017960.1"/>
    <property type="molecule type" value="Genomic_DNA"/>
</dbReference>
<dbReference type="Proteomes" id="UP000490535">
    <property type="component" value="Unassembled WGS sequence"/>
</dbReference>
<proteinExistence type="predicted"/>
<organism evidence="1 2">
    <name type="scientific">Acinetobacter bereziniae</name>
    <name type="common">Acinetobacter genomosp. 10</name>
    <dbReference type="NCBI Taxonomy" id="106648"/>
    <lineage>
        <taxon>Bacteria</taxon>
        <taxon>Pseudomonadati</taxon>
        <taxon>Pseudomonadota</taxon>
        <taxon>Gammaproteobacteria</taxon>
        <taxon>Moraxellales</taxon>
        <taxon>Moraxellaceae</taxon>
        <taxon>Acinetobacter</taxon>
    </lineage>
</organism>
<accession>A0A833PAB8</accession>
<sequence length="37" mass="4621">MVVLSKLIQPLRRIIFYKVLWQFYQNIIEENNKIKKI</sequence>
<dbReference type="AlphaFoldDB" id="A0A833PAB8"/>
<evidence type="ECO:0000313" key="1">
    <source>
        <dbReference type="EMBL" id="KAF1017960.1"/>
    </source>
</evidence>
<reference evidence="2" key="1">
    <citation type="journal article" date="2020" name="MBio">
        <title>Horizontal gene transfer to a defensive symbiont with a reduced genome amongst a multipartite beetle microbiome.</title>
        <authorList>
            <person name="Waterworth S.C."/>
            <person name="Florez L.V."/>
            <person name="Rees E.R."/>
            <person name="Hertweck C."/>
            <person name="Kaltenpoth M."/>
            <person name="Kwan J.C."/>
        </authorList>
    </citation>
    <scope>NUCLEOTIDE SEQUENCE [LARGE SCALE GENOMIC DNA]</scope>
</reference>
<evidence type="ECO:0000313" key="2">
    <source>
        <dbReference type="Proteomes" id="UP000490535"/>
    </source>
</evidence>
<gene>
    <name evidence="1" type="ORF">GAK29_04375</name>
</gene>
<comment type="caution">
    <text evidence="1">The sequence shown here is derived from an EMBL/GenBank/DDBJ whole genome shotgun (WGS) entry which is preliminary data.</text>
</comment>